<dbReference type="PROSITE" id="PS52016">
    <property type="entry name" value="TONB_DEPENDENT_REC_3"/>
    <property type="match status" value="1"/>
</dbReference>
<keyword evidence="7 10" id="KW-0472">Membrane</keyword>
<dbReference type="Proteomes" id="UP001180536">
    <property type="component" value="Unassembled WGS sequence"/>
</dbReference>
<dbReference type="InterPro" id="IPR012910">
    <property type="entry name" value="Plug_dom"/>
</dbReference>
<feature type="chain" id="PRO_5046825137" evidence="13">
    <location>
        <begin position="31"/>
        <end position="722"/>
    </location>
</feature>
<evidence type="ECO:0000256" key="7">
    <source>
        <dbReference type="ARBA" id="ARBA00023136"/>
    </source>
</evidence>
<dbReference type="InterPro" id="IPR039426">
    <property type="entry name" value="TonB-dep_rcpt-like"/>
</dbReference>
<dbReference type="RefSeq" id="WP_310345104.1">
    <property type="nucleotide sequence ID" value="NZ_JAVDXQ010000003.1"/>
</dbReference>
<keyword evidence="3 10" id="KW-0813">Transport</keyword>
<name>A0ABU1Z9C5_9BURK</name>
<feature type="signal peptide" evidence="13">
    <location>
        <begin position="1"/>
        <end position="30"/>
    </location>
</feature>
<evidence type="ECO:0000256" key="2">
    <source>
        <dbReference type="ARBA" id="ARBA00009810"/>
    </source>
</evidence>
<dbReference type="PANTHER" id="PTHR32552">
    <property type="entry name" value="FERRICHROME IRON RECEPTOR-RELATED"/>
    <property type="match status" value="1"/>
</dbReference>
<evidence type="ECO:0000256" key="5">
    <source>
        <dbReference type="ARBA" id="ARBA00022692"/>
    </source>
</evidence>
<comment type="caution">
    <text evidence="16">The sequence shown here is derived from an EMBL/GenBank/DDBJ whole genome shotgun (WGS) entry which is preliminary data.</text>
</comment>
<keyword evidence="17" id="KW-1185">Reference proteome</keyword>
<dbReference type="Gene3D" id="2.40.170.20">
    <property type="entry name" value="TonB-dependent receptor, beta-barrel domain"/>
    <property type="match status" value="1"/>
</dbReference>
<dbReference type="PANTHER" id="PTHR32552:SF90">
    <property type="entry name" value="METAL-PSEUDOPALINE RECEPTOR CNTO"/>
    <property type="match status" value="1"/>
</dbReference>
<dbReference type="CDD" id="cd01347">
    <property type="entry name" value="ligand_gated_channel"/>
    <property type="match status" value="1"/>
</dbReference>
<feature type="compositionally biased region" description="Polar residues" evidence="12">
    <location>
        <begin position="42"/>
        <end position="51"/>
    </location>
</feature>
<evidence type="ECO:0000256" key="8">
    <source>
        <dbReference type="ARBA" id="ARBA00023170"/>
    </source>
</evidence>
<evidence type="ECO:0000256" key="1">
    <source>
        <dbReference type="ARBA" id="ARBA00004571"/>
    </source>
</evidence>
<feature type="domain" description="TonB-dependent receptor-like beta-barrel" evidence="14">
    <location>
        <begin position="260"/>
        <end position="691"/>
    </location>
</feature>
<evidence type="ECO:0000259" key="15">
    <source>
        <dbReference type="Pfam" id="PF07715"/>
    </source>
</evidence>
<evidence type="ECO:0000256" key="4">
    <source>
        <dbReference type="ARBA" id="ARBA00022452"/>
    </source>
</evidence>
<dbReference type="SUPFAM" id="SSF56935">
    <property type="entry name" value="Porins"/>
    <property type="match status" value="1"/>
</dbReference>
<gene>
    <name evidence="16" type="ORF">J2X16_002567</name>
</gene>
<keyword evidence="4 10" id="KW-1134">Transmembrane beta strand</keyword>
<dbReference type="InterPro" id="IPR036942">
    <property type="entry name" value="Beta-barrel_TonB_sf"/>
</dbReference>
<reference evidence="16 17" key="1">
    <citation type="submission" date="2023-07" db="EMBL/GenBank/DDBJ databases">
        <title>Sorghum-associated microbial communities from plants grown in Nebraska, USA.</title>
        <authorList>
            <person name="Schachtman D."/>
        </authorList>
    </citation>
    <scope>NUCLEOTIDE SEQUENCE [LARGE SCALE GENOMIC DNA]</scope>
    <source>
        <strain evidence="16 17">BE310</strain>
    </source>
</reference>
<keyword evidence="9 10" id="KW-0998">Cell outer membrane</keyword>
<dbReference type="EMBL" id="JAVDXQ010000003">
    <property type="protein sequence ID" value="MDR7297220.1"/>
    <property type="molecule type" value="Genomic_DNA"/>
</dbReference>
<feature type="domain" description="TonB-dependent receptor plug" evidence="15">
    <location>
        <begin position="80"/>
        <end position="183"/>
    </location>
</feature>
<feature type="compositionally biased region" description="Low complexity" evidence="12">
    <location>
        <begin position="29"/>
        <end position="38"/>
    </location>
</feature>
<keyword evidence="8 16" id="KW-0675">Receptor</keyword>
<evidence type="ECO:0000259" key="14">
    <source>
        <dbReference type="Pfam" id="PF00593"/>
    </source>
</evidence>
<organism evidence="16 17">
    <name type="scientific">Pelomonas aquatica</name>
    <dbReference type="NCBI Taxonomy" id="431058"/>
    <lineage>
        <taxon>Bacteria</taxon>
        <taxon>Pseudomonadati</taxon>
        <taxon>Pseudomonadota</taxon>
        <taxon>Betaproteobacteria</taxon>
        <taxon>Burkholderiales</taxon>
        <taxon>Sphaerotilaceae</taxon>
        <taxon>Roseateles</taxon>
    </lineage>
</organism>
<dbReference type="Pfam" id="PF00593">
    <property type="entry name" value="TonB_dep_Rec_b-barrel"/>
    <property type="match status" value="1"/>
</dbReference>
<keyword evidence="13" id="KW-0732">Signal</keyword>
<dbReference type="InterPro" id="IPR010105">
    <property type="entry name" value="TonB_sidphr_rcpt"/>
</dbReference>
<keyword evidence="5 10" id="KW-0812">Transmembrane</keyword>
<protein>
    <submittedName>
        <fullName evidence="16">Iron complex outermembrane receptor protein</fullName>
    </submittedName>
</protein>
<comment type="similarity">
    <text evidence="2 10 11">Belongs to the TonB-dependent receptor family.</text>
</comment>
<evidence type="ECO:0000256" key="6">
    <source>
        <dbReference type="ARBA" id="ARBA00023077"/>
    </source>
</evidence>
<accession>A0ABU1Z9C5</accession>
<dbReference type="NCBIfam" id="TIGR01783">
    <property type="entry name" value="TonB-siderophor"/>
    <property type="match status" value="1"/>
</dbReference>
<evidence type="ECO:0000256" key="12">
    <source>
        <dbReference type="SAM" id="MobiDB-lite"/>
    </source>
</evidence>
<proteinExistence type="inferred from homology"/>
<keyword evidence="6 11" id="KW-0798">TonB box</keyword>
<evidence type="ECO:0000256" key="10">
    <source>
        <dbReference type="PROSITE-ProRule" id="PRU01360"/>
    </source>
</evidence>
<evidence type="ECO:0000256" key="3">
    <source>
        <dbReference type="ARBA" id="ARBA00022448"/>
    </source>
</evidence>
<dbReference type="Pfam" id="PF07715">
    <property type="entry name" value="Plug"/>
    <property type="match status" value="1"/>
</dbReference>
<evidence type="ECO:0000256" key="9">
    <source>
        <dbReference type="ARBA" id="ARBA00023237"/>
    </source>
</evidence>
<dbReference type="Gene3D" id="2.170.130.10">
    <property type="entry name" value="TonB-dependent receptor, plug domain"/>
    <property type="match status" value="1"/>
</dbReference>
<evidence type="ECO:0000256" key="13">
    <source>
        <dbReference type="SAM" id="SignalP"/>
    </source>
</evidence>
<evidence type="ECO:0000313" key="16">
    <source>
        <dbReference type="EMBL" id="MDR7297220.1"/>
    </source>
</evidence>
<evidence type="ECO:0000313" key="17">
    <source>
        <dbReference type="Proteomes" id="UP001180536"/>
    </source>
</evidence>
<dbReference type="InterPro" id="IPR037066">
    <property type="entry name" value="Plug_dom_sf"/>
</dbReference>
<sequence>MLFRSPRRRLALGAVTALLAVASMPAAAQAADSPSNADTDTAAPTPSDRTLPTVQVVGRRQSGAYHEGHAAGATKTDAPLLEVPQAVRVLPRQLLDDLSALRVDDALDFVAGASRQNNFGGIWDNIALRGFAGHGDSGMALLRNGISANRGFNAPRDTANVERLEFLKGTMGALYGSSEPGGTINVVTKAPRFTAGHAVEAYFGSHDTRRIALDSTGPLGGDAAQPATLAYRLNVSAEERGSFRDHVQSRRELVAPAFTWKLGSDTTLGYDGEWLRQRAPLDRGVPAPGGQLGGAAAERFYGEPADGDIMVDNQTHQFFVDHALGADWTLRAAAQFKRGSLDGLASEITPGSCIAAGTGWECRRRLRLRDFESKDTTFQLELAGKLHAGGVEHELLAGIETARFDAERRILSGNYPARISLSNPVYGAAPPALAATVWDNTLGDRSHAVYLQDQVSLGGQWKLLAGVRHDRYRGRYDDRAFGFTAGSLLSTSQQVSATSPRIGLTWLPTPELALYASAGRSFRPQIITSASGQGFDPEVGAAKELGAKWQSRDGRLGATLSLYDIAKRHVVVYDDNGYPSGEQAGKVRNKGVEAELAGWVAQGWRVALAYTFLDADPRITNFARHSGSVFVVHERTLAGGALVGLGGGMTHVGERTVDLGAPLLPAYTTAKLTAYWRATPQLRLSLDIDNLTDRGYYASGYNNAWITPGAPRTVTAGVQYKF</sequence>
<dbReference type="InterPro" id="IPR000531">
    <property type="entry name" value="Beta-barrel_TonB"/>
</dbReference>
<evidence type="ECO:0000256" key="11">
    <source>
        <dbReference type="RuleBase" id="RU003357"/>
    </source>
</evidence>
<feature type="region of interest" description="Disordered" evidence="12">
    <location>
        <begin position="29"/>
        <end position="51"/>
    </location>
</feature>
<comment type="subcellular location">
    <subcellularLocation>
        <location evidence="1 10">Cell outer membrane</location>
        <topology evidence="1 10">Multi-pass membrane protein</topology>
    </subcellularLocation>
</comment>